<dbReference type="Pfam" id="PF12679">
    <property type="entry name" value="ABC2_membrane_2"/>
    <property type="match status" value="1"/>
</dbReference>
<feature type="transmembrane region" description="Helical" evidence="1">
    <location>
        <begin position="149"/>
        <end position="171"/>
    </location>
</feature>
<dbReference type="Proteomes" id="UP000509448">
    <property type="component" value="Chromosome"/>
</dbReference>
<dbReference type="OrthoDB" id="86287at2157"/>
<protein>
    <submittedName>
        <fullName evidence="2">ABC-type transport, permease protein</fullName>
    </submittedName>
</protein>
<accession>A0A4P2VE18</accession>
<evidence type="ECO:0000313" key="3">
    <source>
        <dbReference type="Proteomes" id="UP000509448"/>
    </source>
</evidence>
<keyword evidence="1" id="KW-1133">Transmembrane helix</keyword>
<dbReference type="EMBL" id="AP018732">
    <property type="protein sequence ID" value="BBE42082.1"/>
    <property type="molecule type" value="Genomic_DNA"/>
</dbReference>
<proteinExistence type="predicted"/>
<keyword evidence="1" id="KW-0472">Membrane</keyword>
<feature type="transmembrane region" description="Helical" evidence="1">
    <location>
        <begin position="283"/>
        <end position="302"/>
    </location>
</feature>
<dbReference type="PANTHER" id="PTHR43471:SF14">
    <property type="entry name" value="ABC-2 TYPE TRANSPORT SYSTEM PERMEASE PROTEIN"/>
    <property type="match status" value="1"/>
</dbReference>
<evidence type="ECO:0000313" key="2">
    <source>
        <dbReference type="EMBL" id="BBE42082.1"/>
    </source>
</evidence>
<organism evidence="2 3">
    <name type="scientific">Conexivisphaera calida</name>
    <dbReference type="NCBI Taxonomy" id="1874277"/>
    <lineage>
        <taxon>Archaea</taxon>
        <taxon>Nitrososphaerota</taxon>
        <taxon>Conexivisphaeria</taxon>
        <taxon>Conexivisphaerales</taxon>
        <taxon>Conexivisphaeraceae</taxon>
        <taxon>Conexivisphaera</taxon>
    </lineage>
</organism>
<evidence type="ECO:0000256" key="1">
    <source>
        <dbReference type="SAM" id="Phobius"/>
    </source>
</evidence>
<dbReference type="GO" id="GO:0140359">
    <property type="term" value="F:ABC-type transporter activity"/>
    <property type="evidence" value="ECO:0007669"/>
    <property type="project" value="InterPro"/>
</dbReference>
<dbReference type="PANTHER" id="PTHR43471">
    <property type="entry name" value="ABC TRANSPORTER PERMEASE"/>
    <property type="match status" value="1"/>
</dbReference>
<reference evidence="2 3" key="1">
    <citation type="journal article" date="2019" name="ISME J.">
        <title>Isolation and characterization of a thermophilic sulfur- and iron-reducing thaumarchaeote from a terrestrial acidic hot spring.</title>
        <authorList>
            <person name="Kato S."/>
            <person name="Itoh T."/>
            <person name="Yuki M."/>
            <person name="Nagamori M."/>
            <person name="Ohnishi M."/>
            <person name="Uematsu K."/>
            <person name="Suzuki K."/>
            <person name="Takashina T."/>
            <person name="Ohkuma M."/>
        </authorList>
    </citation>
    <scope>NUCLEOTIDE SEQUENCE [LARGE SCALE GENOMIC DNA]</scope>
    <source>
        <strain evidence="2 3">NAS-02</strain>
    </source>
</reference>
<feature type="transmembrane region" description="Helical" evidence="1">
    <location>
        <begin position="183"/>
        <end position="207"/>
    </location>
</feature>
<dbReference type="RefSeq" id="WP_174448359.1">
    <property type="nucleotide sequence ID" value="NZ_AP018732.1"/>
</dbReference>
<feature type="transmembrane region" description="Helical" evidence="1">
    <location>
        <begin position="106"/>
        <end position="129"/>
    </location>
</feature>
<gene>
    <name evidence="2" type="ORF">NAS2_0693</name>
</gene>
<dbReference type="GeneID" id="55584509"/>
<keyword evidence="3" id="KW-1185">Reference proteome</keyword>
<keyword evidence="1" id="KW-0812">Transmembrane</keyword>
<dbReference type="GO" id="GO:0005886">
    <property type="term" value="C:plasma membrane"/>
    <property type="evidence" value="ECO:0007669"/>
    <property type="project" value="UniProtKB-SubCell"/>
</dbReference>
<feature type="transmembrane region" description="Helical" evidence="1">
    <location>
        <begin position="21"/>
        <end position="43"/>
    </location>
</feature>
<dbReference type="AlphaFoldDB" id="A0A4P2VE18"/>
<dbReference type="KEGG" id="ccai:NAS2_0693"/>
<feature type="transmembrane region" description="Helical" evidence="1">
    <location>
        <begin position="63"/>
        <end position="85"/>
    </location>
</feature>
<name>A0A4P2VE18_9ARCH</name>
<sequence length="311" mass="33690">MRGSVTIFEKEMAEYFTSRRFVLVFLMLFLSGAGAVLTTAQSLSGQTNVEFLQLFTGASGQLYSYAYFLSVLAPILGIALGFDSMNRELSSGSMVRLLSNPVHRDGIIIGKLAAGIAMISTVVGVVNAVDFGLGMVLMGWGPTTADVLRFFYFTVVTILYSSVWFSIALFFSTVFRRAATSALVSLGLWIFMTFFIGAFSSALAGVISPLPSYPPPTLDQEVAYIDTAVSIARISPVYVYSEVSAALLNPQLATLSPVYVYSQGMPTVQLGISQSLSLALPDISALMAALSVFSILSFMAFMRMEIRARWE</sequence>